<dbReference type="InterPro" id="IPR050229">
    <property type="entry name" value="GlpE_sulfurtransferase"/>
</dbReference>
<dbReference type="STRING" id="1703779.AMJ83_07055"/>
<dbReference type="PANTHER" id="PTHR43031:SF16">
    <property type="entry name" value="OXIDOREDUCTASE"/>
    <property type="match status" value="1"/>
</dbReference>
<dbReference type="EMBL" id="LJUJ01000013">
    <property type="protein sequence ID" value="KPK63438.1"/>
    <property type="molecule type" value="Genomic_DNA"/>
</dbReference>
<name>A0A0S8FSB5_UNCW3</name>
<dbReference type="Proteomes" id="UP000051373">
    <property type="component" value="Unassembled WGS sequence"/>
</dbReference>
<organism evidence="2 3">
    <name type="scientific">candidate division WOR_3 bacterium SM23_42</name>
    <dbReference type="NCBI Taxonomy" id="1703779"/>
    <lineage>
        <taxon>Bacteria</taxon>
        <taxon>Bacteria division WOR-3</taxon>
    </lineage>
</organism>
<dbReference type="SUPFAM" id="SSF52821">
    <property type="entry name" value="Rhodanese/Cell cycle control phosphatase"/>
    <property type="match status" value="1"/>
</dbReference>
<comment type="caution">
    <text evidence="2">The sequence shown here is derived from an EMBL/GenBank/DDBJ whole genome shotgun (WGS) entry which is preliminary data.</text>
</comment>
<proteinExistence type="predicted"/>
<dbReference type="InterPro" id="IPR036873">
    <property type="entry name" value="Rhodanese-like_dom_sf"/>
</dbReference>
<dbReference type="CDD" id="cd00158">
    <property type="entry name" value="RHOD"/>
    <property type="match status" value="1"/>
</dbReference>
<sequence>MYLMSMEKLAEMVDAGNKDLIILDIRPPQHYGKGHIKGSMHIPLPMLVEKMETIPDSKKVAVVCSMDTNSAFAVAVLAMNGHDAWIAKGGISGWEKLGRELVK</sequence>
<dbReference type="AlphaFoldDB" id="A0A0S8FSB5"/>
<dbReference type="Gene3D" id="3.40.250.10">
    <property type="entry name" value="Rhodanese-like domain"/>
    <property type="match status" value="1"/>
</dbReference>
<evidence type="ECO:0000313" key="3">
    <source>
        <dbReference type="Proteomes" id="UP000051373"/>
    </source>
</evidence>
<evidence type="ECO:0000313" key="2">
    <source>
        <dbReference type="EMBL" id="KPK63438.1"/>
    </source>
</evidence>
<gene>
    <name evidence="2" type="ORF">AMJ83_07055</name>
</gene>
<protein>
    <recommendedName>
        <fullName evidence="1">Rhodanese domain-containing protein</fullName>
    </recommendedName>
</protein>
<reference evidence="2 3" key="1">
    <citation type="journal article" date="2015" name="Microbiome">
        <title>Genomic resolution of linkages in carbon, nitrogen, and sulfur cycling among widespread estuary sediment bacteria.</title>
        <authorList>
            <person name="Baker B.J."/>
            <person name="Lazar C.S."/>
            <person name="Teske A.P."/>
            <person name="Dick G.J."/>
        </authorList>
    </citation>
    <scope>NUCLEOTIDE SEQUENCE [LARGE SCALE GENOMIC DNA]</scope>
    <source>
        <strain evidence="2">SM23_42</strain>
    </source>
</reference>
<dbReference type="InterPro" id="IPR001763">
    <property type="entry name" value="Rhodanese-like_dom"/>
</dbReference>
<dbReference type="PANTHER" id="PTHR43031">
    <property type="entry name" value="FAD-DEPENDENT OXIDOREDUCTASE"/>
    <property type="match status" value="1"/>
</dbReference>
<accession>A0A0S8FSB5</accession>
<dbReference type="Pfam" id="PF00581">
    <property type="entry name" value="Rhodanese"/>
    <property type="match status" value="1"/>
</dbReference>
<feature type="domain" description="Rhodanese" evidence="1">
    <location>
        <begin position="16"/>
        <end position="103"/>
    </location>
</feature>
<dbReference type="PROSITE" id="PS50206">
    <property type="entry name" value="RHODANESE_3"/>
    <property type="match status" value="1"/>
</dbReference>
<evidence type="ECO:0000259" key="1">
    <source>
        <dbReference type="PROSITE" id="PS50206"/>
    </source>
</evidence>
<dbReference type="SMART" id="SM00450">
    <property type="entry name" value="RHOD"/>
    <property type="match status" value="1"/>
</dbReference>